<evidence type="ECO:0000256" key="8">
    <source>
        <dbReference type="ARBA" id="ARBA00023141"/>
    </source>
</evidence>
<dbReference type="Proteomes" id="UP000226191">
    <property type="component" value="Unassembled WGS sequence"/>
</dbReference>
<dbReference type="RefSeq" id="WP_073842136.1">
    <property type="nucleotide sequence ID" value="NZ_AP022844.1"/>
</dbReference>
<evidence type="ECO:0000313" key="10">
    <source>
        <dbReference type="EMBL" id="PGF36667.1"/>
    </source>
</evidence>
<comment type="similarity">
    <text evidence="2">Belongs to the prephenate/arogenate dehydrogenase family.</text>
</comment>
<dbReference type="PROSITE" id="PS51176">
    <property type="entry name" value="PDH_ADH"/>
    <property type="match status" value="1"/>
</dbReference>
<dbReference type="InterPro" id="IPR002912">
    <property type="entry name" value="ACT_dom"/>
</dbReference>
<proteinExistence type="inferred from homology"/>
<dbReference type="InterPro" id="IPR008927">
    <property type="entry name" value="6-PGluconate_DH-like_C_sf"/>
</dbReference>
<comment type="catalytic activity">
    <reaction evidence="9">
        <text>prephenate + NAD(+) = 3-(4-hydroxyphenyl)pyruvate + CO2 + NADH</text>
        <dbReference type="Rhea" id="RHEA:13869"/>
        <dbReference type="ChEBI" id="CHEBI:16526"/>
        <dbReference type="ChEBI" id="CHEBI:29934"/>
        <dbReference type="ChEBI" id="CHEBI:36242"/>
        <dbReference type="ChEBI" id="CHEBI:57540"/>
        <dbReference type="ChEBI" id="CHEBI:57945"/>
        <dbReference type="EC" id="1.3.1.12"/>
    </reaction>
</comment>
<dbReference type="GO" id="GO:0006571">
    <property type="term" value="P:tyrosine biosynthetic process"/>
    <property type="evidence" value="ECO:0007669"/>
    <property type="project" value="UniProtKB-KW"/>
</dbReference>
<accession>A0A8B2VII5</accession>
<dbReference type="GeneID" id="92857178"/>
<dbReference type="SUPFAM" id="SSF48179">
    <property type="entry name" value="6-phosphogluconate dehydrogenase C-terminal domain-like"/>
    <property type="match status" value="1"/>
</dbReference>
<name>A0A8B2VII5_CUTAC</name>
<dbReference type="InterPro" id="IPR046825">
    <property type="entry name" value="PDH_C"/>
</dbReference>
<dbReference type="Gene3D" id="3.30.2130.10">
    <property type="entry name" value="VC0802-like"/>
    <property type="match status" value="1"/>
</dbReference>
<dbReference type="GO" id="GO:0070403">
    <property type="term" value="F:NAD+ binding"/>
    <property type="evidence" value="ECO:0007669"/>
    <property type="project" value="InterPro"/>
</dbReference>
<dbReference type="CDD" id="cd02116">
    <property type="entry name" value="ACT"/>
    <property type="match status" value="1"/>
</dbReference>
<dbReference type="InterPro" id="IPR036291">
    <property type="entry name" value="NAD(P)-bd_dom_sf"/>
</dbReference>
<evidence type="ECO:0000256" key="2">
    <source>
        <dbReference type="ARBA" id="ARBA00007964"/>
    </source>
</evidence>
<dbReference type="NCBIfam" id="NF005110">
    <property type="entry name" value="PRK06545.2-2"/>
    <property type="match status" value="1"/>
</dbReference>
<dbReference type="SUPFAM" id="SSF55021">
    <property type="entry name" value="ACT-like"/>
    <property type="match status" value="1"/>
</dbReference>
<dbReference type="Pfam" id="PF02153">
    <property type="entry name" value="PDH_N"/>
    <property type="match status" value="1"/>
</dbReference>
<dbReference type="EMBL" id="MVCE01000001">
    <property type="protein sequence ID" value="PGF36667.1"/>
    <property type="molecule type" value="Genomic_DNA"/>
</dbReference>
<sequence>MRTPSTCPITRRYPRSCELRHMSLTLSPRTLRWVCLTATPRRVVTSDVSTPRPCWRPTVTDPNRVEPTLTGPVLIVGVGLIGASIGKALMREGTDVHLWDIDRDNSLIAAGHGAGRLGNLADDAYRMIVIATPPAVVAQTVVERLTRHPQAVVTDTASVKGAVLAELTTLATEHEIAISRYVGSHPMAGTQCTGPLTASTELFVDRTWVVAPRTDNRYDDVQQVVALARACGARVVSMDAHEHDRAVAEVSHLPHLMSILTAANLRRARPEHLSLAGPGIRDVTRIARSQTTMWRQILSSNCVEVRSQLEAIRDDLDDLLSRLNDSERLEEFLSVGQAGARKVAGKHGHQMVETTAVVVEIPDTPGALARLFADVEAAGINIEDLSVEHNPARETGFLSIDVAPSRAEQLTASMRNHGWSVRS</sequence>
<dbReference type="PROSITE" id="PS51671">
    <property type="entry name" value="ACT"/>
    <property type="match status" value="1"/>
</dbReference>
<dbReference type="OrthoDB" id="9802008at2"/>
<organism evidence="10 11">
    <name type="scientific">Cutibacterium acnes</name>
    <name type="common">Propionibacterium acnes</name>
    <dbReference type="NCBI Taxonomy" id="1747"/>
    <lineage>
        <taxon>Bacteria</taxon>
        <taxon>Bacillati</taxon>
        <taxon>Actinomycetota</taxon>
        <taxon>Actinomycetes</taxon>
        <taxon>Propionibacteriales</taxon>
        <taxon>Propionibacteriaceae</taxon>
        <taxon>Cutibacterium</taxon>
    </lineage>
</organism>
<evidence type="ECO:0000256" key="9">
    <source>
        <dbReference type="ARBA" id="ARBA00049260"/>
    </source>
</evidence>
<evidence type="ECO:0000256" key="6">
    <source>
        <dbReference type="ARBA" id="ARBA00023002"/>
    </source>
</evidence>
<keyword evidence="7" id="KW-0520">NAD</keyword>
<keyword evidence="6" id="KW-0560">Oxidoreductase</keyword>
<dbReference type="InterPro" id="IPR050812">
    <property type="entry name" value="Preph/Arog_dehydrog"/>
</dbReference>
<evidence type="ECO:0000256" key="7">
    <source>
        <dbReference type="ARBA" id="ARBA00023027"/>
    </source>
</evidence>
<dbReference type="NCBIfam" id="NF005111">
    <property type="entry name" value="PRK06545.2-3"/>
    <property type="match status" value="1"/>
</dbReference>
<comment type="caution">
    <text evidence="10">The sequence shown here is derived from an EMBL/GenBank/DDBJ whole genome shotgun (WGS) entry which is preliminary data.</text>
</comment>
<evidence type="ECO:0000256" key="4">
    <source>
        <dbReference type="ARBA" id="ARBA00016891"/>
    </source>
</evidence>
<dbReference type="EC" id="1.3.1.12" evidence="3"/>
<dbReference type="PANTHER" id="PTHR21363">
    <property type="entry name" value="PREPHENATE DEHYDROGENASE"/>
    <property type="match status" value="1"/>
</dbReference>
<keyword evidence="8" id="KW-0057">Aromatic amino acid biosynthesis</keyword>
<evidence type="ECO:0000256" key="3">
    <source>
        <dbReference type="ARBA" id="ARBA00012068"/>
    </source>
</evidence>
<dbReference type="SUPFAM" id="SSF51735">
    <property type="entry name" value="NAD(P)-binding Rossmann-fold domains"/>
    <property type="match status" value="1"/>
</dbReference>
<dbReference type="InterPro" id="IPR003099">
    <property type="entry name" value="Prephen_DH"/>
</dbReference>
<dbReference type="Gene3D" id="1.10.3660.10">
    <property type="entry name" value="6-phosphogluconate dehydrogenase C-terminal like domain"/>
    <property type="match status" value="1"/>
</dbReference>
<dbReference type="GO" id="GO:0004665">
    <property type="term" value="F:prephenate dehydrogenase (NADP+) activity"/>
    <property type="evidence" value="ECO:0007669"/>
    <property type="project" value="InterPro"/>
</dbReference>
<dbReference type="AlphaFoldDB" id="A0A8B2VII5"/>
<dbReference type="InterPro" id="IPR045865">
    <property type="entry name" value="ACT-like_dom_sf"/>
</dbReference>
<dbReference type="GO" id="GO:0008977">
    <property type="term" value="F:prephenate dehydrogenase (NAD+) activity"/>
    <property type="evidence" value="ECO:0007669"/>
    <property type="project" value="UniProtKB-EC"/>
</dbReference>
<evidence type="ECO:0000256" key="5">
    <source>
        <dbReference type="ARBA" id="ARBA00022498"/>
    </source>
</evidence>
<dbReference type="Gene3D" id="3.40.50.720">
    <property type="entry name" value="NAD(P)-binding Rossmann-like Domain"/>
    <property type="match status" value="1"/>
</dbReference>
<evidence type="ECO:0000256" key="1">
    <source>
        <dbReference type="ARBA" id="ARBA00005067"/>
    </source>
</evidence>
<dbReference type="InterPro" id="IPR046826">
    <property type="entry name" value="PDH_N"/>
</dbReference>
<reference evidence="10 11" key="1">
    <citation type="submission" date="2017-02" db="EMBL/GenBank/DDBJ databases">
        <title>Prevalence of linear plasmids in Cutibacterium acnes isolates obtained from cancerous prostatic tissue.</title>
        <authorList>
            <person name="Davidsson S."/>
            <person name="Bruggemann H."/>
        </authorList>
    </citation>
    <scope>NUCLEOTIDE SEQUENCE [LARGE SCALE GENOMIC DNA]</scope>
    <source>
        <strain evidence="10 11">11-78</strain>
    </source>
</reference>
<evidence type="ECO:0000313" key="11">
    <source>
        <dbReference type="Proteomes" id="UP000226191"/>
    </source>
</evidence>
<protein>
    <recommendedName>
        <fullName evidence="4">Prephenate dehydrogenase</fullName>
        <ecNumber evidence="3">1.3.1.12</ecNumber>
    </recommendedName>
</protein>
<comment type="pathway">
    <text evidence="1">Amino-acid biosynthesis; L-tyrosine biosynthesis; (4-hydroxyphenyl)pyruvate from prephenate (NAD(+) route): step 1/1.</text>
</comment>
<dbReference type="Pfam" id="PF20463">
    <property type="entry name" value="PDH_C"/>
    <property type="match status" value="1"/>
</dbReference>
<dbReference type="PANTHER" id="PTHR21363:SF0">
    <property type="entry name" value="PREPHENATE DEHYDROGENASE [NADP(+)]"/>
    <property type="match status" value="1"/>
</dbReference>
<keyword evidence="8" id="KW-0028">Amino-acid biosynthesis</keyword>
<gene>
    <name evidence="10" type="ORF">B1B09_03410</name>
</gene>
<keyword evidence="5" id="KW-0827">Tyrosine biosynthesis</keyword>